<dbReference type="Proteomes" id="UP000239469">
    <property type="component" value="Unassembled WGS sequence"/>
</dbReference>
<organism evidence="3 4">
    <name type="scientific">Chromobacterium amazonense</name>
    <dbReference type="NCBI Taxonomy" id="1382803"/>
    <lineage>
        <taxon>Bacteria</taxon>
        <taxon>Pseudomonadati</taxon>
        <taxon>Pseudomonadota</taxon>
        <taxon>Betaproteobacteria</taxon>
        <taxon>Neisseriales</taxon>
        <taxon>Chromobacteriaceae</taxon>
        <taxon>Chromobacterium</taxon>
    </lineage>
</organism>
<protein>
    <recommendedName>
        <fullName evidence="2">DUF2726 domain-containing protein</fullName>
    </recommendedName>
</protein>
<gene>
    <name evidence="3" type="ORF">BUE93_20490</name>
</gene>
<keyword evidence="1" id="KW-0812">Transmembrane</keyword>
<dbReference type="RefSeq" id="WP_106078070.1">
    <property type="nucleotide sequence ID" value="NZ_MTBD01000037.1"/>
</dbReference>
<feature type="transmembrane region" description="Helical" evidence="1">
    <location>
        <begin position="6"/>
        <end position="24"/>
    </location>
</feature>
<dbReference type="Pfam" id="PF10881">
    <property type="entry name" value="DUF2726"/>
    <property type="match status" value="1"/>
</dbReference>
<dbReference type="InterPro" id="IPR024402">
    <property type="entry name" value="DUF2726"/>
</dbReference>
<evidence type="ECO:0000256" key="1">
    <source>
        <dbReference type="SAM" id="Phobius"/>
    </source>
</evidence>
<sequence length="215" mass="24721">MNIELILFGLLMFVAVVLVFKFFLKIANTTNKTIPIDSKNIPSKSPYITNTKNEAACQIEIVSDGVYEKKALMNKPEYLLFRKLETLMADYKYFRIFPQVSLGEILSARMKKDYSIINSKRVDFVVIDERGYAIAVIEYQGSGHYQGNAVLRDTVKREACRKAGVGFIEIPQQYDAGDFFPLTRLLDIAYNNLIARCEMKDVENYHQIDVDVYVR</sequence>
<keyword evidence="1" id="KW-1133">Transmembrane helix</keyword>
<comment type="caution">
    <text evidence="3">The sequence shown here is derived from an EMBL/GenBank/DDBJ whole genome shotgun (WGS) entry which is preliminary data.</text>
</comment>
<evidence type="ECO:0000259" key="2">
    <source>
        <dbReference type="Pfam" id="PF10881"/>
    </source>
</evidence>
<dbReference type="AlphaFoldDB" id="A0A2S9WZD1"/>
<reference evidence="3 4" key="1">
    <citation type="submission" date="2017-01" db="EMBL/GenBank/DDBJ databases">
        <title>New insights into the genetic diversity of Chromobacterium isolated from tropical freshwater lake.</title>
        <authorList>
            <person name="Santos A.B."/>
            <person name="Nascimento A.M."/>
            <person name="Da Silva P.C."/>
        </authorList>
    </citation>
    <scope>NUCLEOTIDE SEQUENCE [LARGE SCALE GENOMIC DNA]</scope>
    <source>
        <strain evidence="3 4">56AF</strain>
    </source>
</reference>
<dbReference type="OrthoDB" id="5679025at2"/>
<accession>A0A2S9WZD1</accession>
<dbReference type="EMBL" id="MTBD01000037">
    <property type="protein sequence ID" value="PRP68827.1"/>
    <property type="molecule type" value="Genomic_DNA"/>
</dbReference>
<feature type="domain" description="DUF2726" evidence="2">
    <location>
        <begin position="70"/>
        <end position="173"/>
    </location>
</feature>
<evidence type="ECO:0000313" key="4">
    <source>
        <dbReference type="Proteomes" id="UP000239469"/>
    </source>
</evidence>
<name>A0A2S9WZD1_9NEIS</name>
<evidence type="ECO:0000313" key="3">
    <source>
        <dbReference type="EMBL" id="PRP68827.1"/>
    </source>
</evidence>
<proteinExistence type="predicted"/>
<keyword evidence="1" id="KW-0472">Membrane</keyword>